<comment type="caution">
    <text evidence="2">The sequence shown here is derived from an EMBL/GenBank/DDBJ whole genome shotgun (WGS) entry which is preliminary data.</text>
</comment>
<evidence type="ECO:0000313" key="2">
    <source>
        <dbReference type="EMBL" id="MBM6498352.1"/>
    </source>
</evidence>
<proteinExistence type="predicted"/>
<sequence>MKNPFEYKNPDAIPPTDIIDLFVPVFGEYYNIPLVGHTFINGARGSGKSMMFRYMMPDCQRLVDDKGNKLDLPRAITDLEYFSIFLPIKKGHLNKTDIKLNGTHGDAILNEHYMVTHFSLIMFDELSKLEIEDNILHLEKLKSFYNEIFVEELIYSGFDEDKIIDVSDVKSIKEIFKFIIKTLKLINKQFQMDYISKLVNTQDTVPYNGCILSYSDFLTEIIKEFRQLPFMPNHKPIFLLIDDADELSILQRKILNSWVAIRSTDVISLKISTQLKYKIFSTINGSRIDTPHDYSEINMNDIYTTKRDLYYERVKAVVEKRLIRYNDNEAIFAEDFFQEDIKQKEKLDELFNQLKEQEIKKGKNESQAYDYAYRYTTPIYITNLEGNRSTFSYSGFKQLVNISTGIMREFIDFSSDMFEEALLKNDGKKLEFISSSIQNDRIRKYSEQKVVYEFDKYKDEGDNKMDMDKLRNLIHSMGELFKLILISNQSERRVFSIALNDEPSDELKRILDLGVSTGYLQKSMIGNKEGTGRARLYILNRALSPFFGLDPSSFAGYKFMNSSVLEVALTNKKLFLSSFKKKLLVTGKDNIQETLNFDE</sequence>
<accession>A0ABS2CTP6</accession>
<name>A0ABS2CTP6_9FLAO</name>
<protein>
    <submittedName>
        <fullName evidence="2">Uncharacterized protein</fullName>
    </submittedName>
</protein>
<dbReference type="EMBL" id="JACSOD020000421">
    <property type="protein sequence ID" value="MBM6498352.1"/>
    <property type="molecule type" value="Genomic_DNA"/>
</dbReference>
<keyword evidence="1" id="KW-0175">Coiled coil</keyword>
<dbReference type="Pfam" id="PF24389">
    <property type="entry name" value="ORC-CDC6-like"/>
    <property type="match status" value="1"/>
</dbReference>
<feature type="coiled-coil region" evidence="1">
    <location>
        <begin position="337"/>
        <end position="367"/>
    </location>
</feature>
<dbReference type="InterPro" id="IPR056955">
    <property type="entry name" value="ORC-CDC6-like"/>
</dbReference>
<evidence type="ECO:0000256" key="1">
    <source>
        <dbReference type="SAM" id="Coils"/>
    </source>
</evidence>
<keyword evidence="3" id="KW-1185">Reference proteome</keyword>
<evidence type="ECO:0000313" key="3">
    <source>
        <dbReference type="Proteomes" id="UP000759529"/>
    </source>
</evidence>
<dbReference type="RefSeq" id="WP_187658486.1">
    <property type="nucleotide sequence ID" value="NZ_JACSOD020000421.1"/>
</dbReference>
<gene>
    <name evidence="2" type="ORF">H9X54_003430</name>
</gene>
<dbReference type="Proteomes" id="UP000759529">
    <property type="component" value="Unassembled WGS sequence"/>
</dbReference>
<organism evidence="2 3">
    <name type="scientific">Flavobacterium macrobrachii</name>
    <dbReference type="NCBI Taxonomy" id="591204"/>
    <lineage>
        <taxon>Bacteria</taxon>
        <taxon>Pseudomonadati</taxon>
        <taxon>Bacteroidota</taxon>
        <taxon>Flavobacteriia</taxon>
        <taxon>Flavobacteriales</taxon>
        <taxon>Flavobacteriaceae</taxon>
        <taxon>Flavobacterium</taxon>
    </lineage>
</organism>
<reference evidence="2 3" key="1">
    <citation type="submission" date="2021-02" db="EMBL/GenBank/DDBJ databases">
        <authorList>
            <person name="Jung H.S."/>
            <person name="Chun B.H."/>
            <person name="Jeon C.O."/>
        </authorList>
    </citation>
    <scope>NUCLEOTIDE SEQUENCE [LARGE SCALE GENOMIC DNA]</scope>
    <source>
        <strain evidence="2 3">LMG 25203</strain>
    </source>
</reference>